<dbReference type="InterPro" id="IPR003018">
    <property type="entry name" value="GAF"/>
</dbReference>
<dbReference type="InterPro" id="IPR001633">
    <property type="entry name" value="EAL_dom"/>
</dbReference>
<feature type="domain" description="EAL" evidence="2">
    <location>
        <begin position="614"/>
        <end position="867"/>
    </location>
</feature>
<reference evidence="4 5" key="1">
    <citation type="journal article" date="2011" name="Front. Microbiol.">
        <title>Genomic signatures of strain selection and enhancement in Bacillus atrophaeus var. globigii, a historical biowarfare simulant.</title>
        <authorList>
            <person name="Gibbons H.S."/>
            <person name="Broomall S.M."/>
            <person name="McNew L.A."/>
            <person name="Daligault H."/>
            <person name="Chapman C."/>
            <person name="Bruce D."/>
            <person name="Karavis M."/>
            <person name="Krepps M."/>
            <person name="McGregor P.A."/>
            <person name="Hong C."/>
            <person name="Park K.H."/>
            <person name="Akmal A."/>
            <person name="Feldman A."/>
            <person name="Lin J.S."/>
            <person name="Chang W.E."/>
            <person name="Higgs B.W."/>
            <person name="Demirev P."/>
            <person name="Lindquist J."/>
            <person name="Liem A."/>
            <person name="Fochler E."/>
            <person name="Read T.D."/>
            <person name="Tapia R."/>
            <person name="Johnson S."/>
            <person name="Bishop-Lilly K.A."/>
            <person name="Detter C."/>
            <person name="Han C."/>
            <person name="Sozhamannan S."/>
            <person name="Rosenzweig C.N."/>
            <person name="Skowronski E.W."/>
        </authorList>
    </citation>
    <scope>NUCLEOTIDE SEQUENCE [LARGE SCALE GENOMIC DNA]</scope>
    <source>
        <strain evidence="4 5">CC-PW-9</strain>
    </source>
</reference>
<dbReference type="CDD" id="cd01948">
    <property type="entry name" value="EAL"/>
    <property type="match status" value="1"/>
</dbReference>
<protein>
    <recommendedName>
        <fullName evidence="6">Bifunctional diguanylate cyclase/phosphodiesterase</fullName>
    </recommendedName>
</protein>
<evidence type="ECO:0000259" key="3">
    <source>
        <dbReference type="PROSITE" id="PS50887"/>
    </source>
</evidence>
<dbReference type="SMART" id="SM00065">
    <property type="entry name" value="GAF"/>
    <property type="match status" value="2"/>
</dbReference>
<dbReference type="OrthoDB" id="9804951at2"/>
<dbReference type="Pfam" id="PF00563">
    <property type="entry name" value="EAL"/>
    <property type="match status" value="1"/>
</dbReference>
<proteinExistence type="predicted"/>
<dbReference type="SUPFAM" id="SSF55073">
    <property type="entry name" value="Nucleotide cyclase"/>
    <property type="match status" value="1"/>
</dbReference>
<dbReference type="FunFam" id="3.30.70.270:FF:000001">
    <property type="entry name" value="Diguanylate cyclase domain protein"/>
    <property type="match status" value="1"/>
</dbReference>
<dbReference type="CDD" id="cd01949">
    <property type="entry name" value="GGDEF"/>
    <property type="match status" value="1"/>
</dbReference>
<dbReference type="EMBL" id="PIQH01000002">
    <property type="protein sequence ID" value="RUO81106.1"/>
    <property type="molecule type" value="Genomic_DNA"/>
</dbReference>
<gene>
    <name evidence="4" type="ORF">CWI84_03065</name>
</gene>
<dbReference type="Gene3D" id="3.20.20.450">
    <property type="entry name" value="EAL domain"/>
    <property type="match status" value="1"/>
</dbReference>
<dbReference type="InterPro" id="IPR043128">
    <property type="entry name" value="Rev_trsase/Diguanyl_cyclase"/>
</dbReference>
<dbReference type="AlphaFoldDB" id="A0A432ZTJ1"/>
<dbReference type="PANTHER" id="PTHR44757">
    <property type="entry name" value="DIGUANYLATE CYCLASE DGCP"/>
    <property type="match status" value="1"/>
</dbReference>
<evidence type="ECO:0000313" key="4">
    <source>
        <dbReference type="EMBL" id="RUO81106.1"/>
    </source>
</evidence>
<accession>A0A432ZTJ1</accession>
<dbReference type="InterPro" id="IPR029016">
    <property type="entry name" value="GAF-like_dom_sf"/>
</dbReference>
<dbReference type="Pfam" id="PF00990">
    <property type="entry name" value="GGDEF"/>
    <property type="match status" value="1"/>
</dbReference>
<dbReference type="Pfam" id="PF13185">
    <property type="entry name" value="GAF_2"/>
    <property type="match status" value="2"/>
</dbReference>
<dbReference type="InterPro" id="IPR035919">
    <property type="entry name" value="EAL_sf"/>
</dbReference>
<evidence type="ECO:0000256" key="1">
    <source>
        <dbReference type="ARBA" id="ARBA00001946"/>
    </source>
</evidence>
<comment type="caution">
    <text evidence="4">The sequence shown here is derived from an EMBL/GenBank/DDBJ whole genome shotgun (WGS) entry which is preliminary data.</text>
</comment>
<dbReference type="Proteomes" id="UP000287996">
    <property type="component" value="Unassembled WGS sequence"/>
</dbReference>
<dbReference type="InterPro" id="IPR000160">
    <property type="entry name" value="GGDEF_dom"/>
</dbReference>
<sequence length="867" mass="99394">MADRQSSKVSESTTLKLENQRLSKVVDRLKRLTLKYRSAEVVQKALFRISELAASARQMDNFYSSVHAIIGELMFAKNFYICLYDVQSDVVNFVYFVDEYDEMSMFEQIPMETLSRGLTGYVIRSGRSLLCTPKAFEELKQQGEVEEMGAAPVDWLGVPLIAGDHVIGAMVVQSYNEQVRYDESDKELLTFVSQHVVNALERLRQRELMQAEIDHQTAELRHANESLMKEITVREKAEQQMSVLFAISELTNTSENMRAFYRSLHEEIGHLLHADNFYVALLSDDRKQIYFPYHVDEMEQAAEPRRLGKGLTEYVIRSGEPIFVDEAQRQRLIQQHEVELSAKHGRTALQWLASPLIVDEEVIGVIAVQTYDDAFLYKSEDLELLNFVSQHVAVAIERKRAADEIQRVNAFLEKKVSERTEELVGEIERRKKIEARLFHDAHHDSLTGLPNRAMFTERLQQAVAHHRRHNDHHFAVLFIDLDRFKNINDTLGHSVGDKFLLEVSQRLGRCIRENDMLARLGGDEFVVLLDTIEELDDAKEVAGRIIRTMAEPFQLEGREYYSGASIGIADCSEPVDTADRLLRDADAAMYQAKNLGRGRYVIFDSSIHDGLVESIKKETALRHARFDEEFELHAQPIVDLQTRQVMGYEGLLRWNQHGQKLLPVDFMQLAEKSGIILELDRFALRKSCEFIVQQSKRNESFPLFHINLSVRHLLKSGYLRKIEQIVKEAGVRPQQLVFEFNEIALIYDGRRVLASLRTLSNKGFNLAIDDFGRGSGPLQFIYNYPFDILKLDHQYVGRLVTSERAQAMLRHVVTLCDDLGINIFAEGIESAQQLELVKELGVKTGQGRYLDGVKPLAELTRKRKVSA</sequence>
<dbReference type="Gene3D" id="3.30.70.270">
    <property type="match status" value="1"/>
</dbReference>
<name>A0A432ZTJ1_9GAMM</name>
<organism evidence="4 5">
    <name type="scientific">Idiomarina tyrosinivorans</name>
    <dbReference type="NCBI Taxonomy" id="1445662"/>
    <lineage>
        <taxon>Bacteria</taxon>
        <taxon>Pseudomonadati</taxon>
        <taxon>Pseudomonadota</taxon>
        <taxon>Gammaproteobacteria</taxon>
        <taxon>Alteromonadales</taxon>
        <taxon>Idiomarinaceae</taxon>
        <taxon>Idiomarina</taxon>
    </lineage>
</organism>
<dbReference type="SUPFAM" id="SSF141868">
    <property type="entry name" value="EAL domain-like"/>
    <property type="match status" value="1"/>
</dbReference>
<dbReference type="GO" id="GO:0003824">
    <property type="term" value="F:catalytic activity"/>
    <property type="evidence" value="ECO:0007669"/>
    <property type="project" value="UniProtKB-ARBA"/>
</dbReference>
<dbReference type="PROSITE" id="PS50887">
    <property type="entry name" value="GGDEF"/>
    <property type="match status" value="1"/>
</dbReference>
<feature type="domain" description="GGDEF" evidence="3">
    <location>
        <begin position="472"/>
        <end position="605"/>
    </location>
</feature>
<dbReference type="PROSITE" id="PS50883">
    <property type="entry name" value="EAL"/>
    <property type="match status" value="1"/>
</dbReference>
<dbReference type="RefSeq" id="WP_126841101.1">
    <property type="nucleotide sequence ID" value="NZ_PIQH01000002.1"/>
</dbReference>
<dbReference type="NCBIfam" id="TIGR00254">
    <property type="entry name" value="GGDEF"/>
    <property type="match status" value="1"/>
</dbReference>
<dbReference type="SUPFAM" id="SSF55781">
    <property type="entry name" value="GAF domain-like"/>
    <property type="match status" value="2"/>
</dbReference>
<evidence type="ECO:0008006" key="6">
    <source>
        <dbReference type="Google" id="ProtNLM"/>
    </source>
</evidence>
<dbReference type="InterPro" id="IPR052155">
    <property type="entry name" value="Biofilm_reg_signaling"/>
</dbReference>
<dbReference type="SMART" id="SM00267">
    <property type="entry name" value="GGDEF"/>
    <property type="match status" value="1"/>
</dbReference>
<dbReference type="SMART" id="SM00052">
    <property type="entry name" value="EAL"/>
    <property type="match status" value="1"/>
</dbReference>
<comment type="cofactor">
    <cofactor evidence="1">
        <name>Mg(2+)</name>
        <dbReference type="ChEBI" id="CHEBI:18420"/>
    </cofactor>
</comment>
<dbReference type="PANTHER" id="PTHR44757:SF2">
    <property type="entry name" value="BIOFILM ARCHITECTURE MAINTENANCE PROTEIN MBAA"/>
    <property type="match status" value="1"/>
</dbReference>
<dbReference type="Gene3D" id="3.30.450.40">
    <property type="match status" value="2"/>
</dbReference>
<keyword evidence="5" id="KW-1185">Reference proteome</keyword>
<dbReference type="InterPro" id="IPR029787">
    <property type="entry name" value="Nucleotide_cyclase"/>
</dbReference>
<evidence type="ECO:0000313" key="5">
    <source>
        <dbReference type="Proteomes" id="UP000287996"/>
    </source>
</evidence>
<evidence type="ECO:0000259" key="2">
    <source>
        <dbReference type="PROSITE" id="PS50883"/>
    </source>
</evidence>